<keyword evidence="3" id="KW-1185">Reference proteome</keyword>
<accession>A0A2K1E4N7</accession>
<name>A0A2K1E4N7_9FLAO</name>
<keyword evidence="1" id="KW-1133">Transmembrane helix</keyword>
<proteinExistence type="predicted"/>
<protein>
    <submittedName>
        <fullName evidence="2">Uncharacterized protein</fullName>
    </submittedName>
</protein>
<dbReference type="RefSeq" id="WP_103051084.1">
    <property type="nucleotide sequence ID" value="NZ_POWF01000001.1"/>
</dbReference>
<dbReference type="EMBL" id="POWF01000001">
    <property type="protein sequence ID" value="PNQ75237.1"/>
    <property type="molecule type" value="Genomic_DNA"/>
</dbReference>
<evidence type="ECO:0000256" key="1">
    <source>
        <dbReference type="SAM" id="Phobius"/>
    </source>
</evidence>
<keyword evidence="1" id="KW-0472">Membrane</keyword>
<feature type="transmembrane region" description="Helical" evidence="1">
    <location>
        <begin position="47"/>
        <end position="65"/>
    </location>
</feature>
<sequence>MIKQEVFKGLLVGLIANVIGLYLATLILGNGEGFISVLKSASSEGFLGKLISLGAILNLLAFFVFIKKKQDYRARGVLLATVIVAIFTFVTKFM</sequence>
<reference evidence="2 3" key="1">
    <citation type="submission" date="2018-01" db="EMBL/GenBank/DDBJ databases">
        <title>The draft genome of Hanstruepera neustonica JCM19743.</title>
        <authorList>
            <person name="He R.-H."/>
            <person name="Du Z.-J."/>
        </authorList>
    </citation>
    <scope>NUCLEOTIDE SEQUENCE [LARGE SCALE GENOMIC DNA]</scope>
    <source>
        <strain evidence="2 3">JCM19743</strain>
    </source>
</reference>
<organism evidence="2 3">
    <name type="scientific">Hanstruepera neustonica</name>
    <dbReference type="NCBI Taxonomy" id="1445657"/>
    <lineage>
        <taxon>Bacteria</taxon>
        <taxon>Pseudomonadati</taxon>
        <taxon>Bacteroidota</taxon>
        <taxon>Flavobacteriia</taxon>
        <taxon>Flavobacteriales</taxon>
        <taxon>Flavobacteriaceae</taxon>
        <taxon>Hanstruepera</taxon>
    </lineage>
</organism>
<dbReference type="OrthoDB" id="1362378at2"/>
<gene>
    <name evidence="2" type="ORF">C1T31_03635</name>
</gene>
<evidence type="ECO:0000313" key="2">
    <source>
        <dbReference type="EMBL" id="PNQ75237.1"/>
    </source>
</evidence>
<dbReference type="Proteomes" id="UP000236641">
    <property type="component" value="Unassembled WGS sequence"/>
</dbReference>
<dbReference type="AlphaFoldDB" id="A0A2K1E4N7"/>
<evidence type="ECO:0000313" key="3">
    <source>
        <dbReference type="Proteomes" id="UP000236641"/>
    </source>
</evidence>
<feature type="transmembrane region" description="Helical" evidence="1">
    <location>
        <begin position="77"/>
        <end position="93"/>
    </location>
</feature>
<comment type="caution">
    <text evidence="2">The sequence shown here is derived from an EMBL/GenBank/DDBJ whole genome shotgun (WGS) entry which is preliminary data.</text>
</comment>
<keyword evidence="1" id="KW-0812">Transmembrane</keyword>
<feature type="transmembrane region" description="Helical" evidence="1">
    <location>
        <begin position="7"/>
        <end position="27"/>
    </location>
</feature>